<keyword evidence="3" id="KW-1185">Reference proteome</keyword>
<dbReference type="EMBL" id="JAPZBO010000004">
    <property type="protein sequence ID" value="KAJ5318621.1"/>
    <property type="molecule type" value="Genomic_DNA"/>
</dbReference>
<evidence type="ECO:0000256" key="1">
    <source>
        <dbReference type="SAM" id="MobiDB-lite"/>
    </source>
</evidence>
<reference evidence="2" key="2">
    <citation type="journal article" date="2023" name="IMA Fungus">
        <title>Comparative genomic study of the Penicillium genus elucidates a diverse pangenome and 15 lateral gene transfer events.</title>
        <authorList>
            <person name="Petersen C."/>
            <person name="Sorensen T."/>
            <person name="Nielsen M.R."/>
            <person name="Sondergaard T.E."/>
            <person name="Sorensen J.L."/>
            <person name="Fitzpatrick D.A."/>
            <person name="Frisvad J.C."/>
            <person name="Nielsen K.L."/>
        </authorList>
    </citation>
    <scope>NUCLEOTIDE SEQUENCE</scope>
    <source>
        <strain evidence="2">IBT 21472</strain>
    </source>
</reference>
<protein>
    <submittedName>
        <fullName evidence="2">Uncharacterized protein</fullName>
    </submittedName>
</protein>
<reference evidence="2" key="1">
    <citation type="submission" date="2022-12" db="EMBL/GenBank/DDBJ databases">
        <authorList>
            <person name="Petersen C."/>
        </authorList>
    </citation>
    <scope>NUCLEOTIDE SEQUENCE</scope>
    <source>
        <strain evidence="2">IBT 21472</strain>
    </source>
</reference>
<sequence>MQTPYAVCKPPRGRPPRNRHPAYTDKDVQDRHGRVLHWEAAYRNLDDSRKVLLSERDENQRLKRILEAHGIHRDCQLGQPLLVDDRTAWDQSIPDRNREANGVRDRESSCTCAPKSTSIPNAVAVTSHNASPSMGLLNRDGPLTRREIDLINRIESLHGVAQQISKIFDSHIAAAERIERTPEAPNISNFIRTALNGLFSTPYPHVVTQAQADAETADHISWADLIRKEVSENQFERRDNNSYHCYVEGAEIEMSKNDYYAICSGILPKLLRAVTDHEDLRREHDCRSPRRIGLTRLHQDCLQGENH</sequence>
<feature type="compositionally biased region" description="Basic residues" evidence="1">
    <location>
        <begin position="11"/>
        <end position="20"/>
    </location>
</feature>
<organism evidence="2 3">
    <name type="scientific">Penicillium atrosanguineum</name>
    <dbReference type="NCBI Taxonomy" id="1132637"/>
    <lineage>
        <taxon>Eukaryota</taxon>
        <taxon>Fungi</taxon>
        <taxon>Dikarya</taxon>
        <taxon>Ascomycota</taxon>
        <taxon>Pezizomycotina</taxon>
        <taxon>Eurotiomycetes</taxon>
        <taxon>Eurotiomycetidae</taxon>
        <taxon>Eurotiales</taxon>
        <taxon>Aspergillaceae</taxon>
        <taxon>Penicillium</taxon>
    </lineage>
</organism>
<dbReference type="Proteomes" id="UP001147746">
    <property type="component" value="Unassembled WGS sequence"/>
</dbReference>
<gene>
    <name evidence="2" type="ORF">N7476_005041</name>
</gene>
<comment type="caution">
    <text evidence="2">The sequence shown here is derived from an EMBL/GenBank/DDBJ whole genome shotgun (WGS) entry which is preliminary data.</text>
</comment>
<evidence type="ECO:0000313" key="2">
    <source>
        <dbReference type="EMBL" id="KAJ5318621.1"/>
    </source>
</evidence>
<evidence type="ECO:0000313" key="3">
    <source>
        <dbReference type="Proteomes" id="UP001147746"/>
    </source>
</evidence>
<feature type="region of interest" description="Disordered" evidence="1">
    <location>
        <begin position="1"/>
        <end position="25"/>
    </location>
</feature>
<accession>A0A9W9PYP9</accession>
<name>A0A9W9PYP9_9EURO</name>
<proteinExistence type="predicted"/>
<dbReference type="AlphaFoldDB" id="A0A9W9PYP9"/>